<dbReference type="EMBL" id="JBHSNW010000003">
    <property type="protein sequence ID" value="MFC5815202.1"/>
    <property type="molecule type" value="Genomic_DNA"/>
</dbReference>
<keyword evidence="3" id="KW-0804">Transcription</keyword>
<dbReference type="RefSeq" id="WP_219548812.1">
    <property type="nucleotide sequence ID" value="NZ_JAHKRN010000042.1"/>
</dbReference>
<dbReference type="PANTHER" id="PTHR30055">
    <property type="entry name" value="HTH-TYPE TRANSCRIPTIONAL REGULATOR RUTR"/>
    <property type="match status" value="1"/>
</dbReference>
<dbReference type="Pfam" id="PF00440">
    <property type="entry name" value="TetR_N"/>
    <property type="match status" value="1"/>
</dbReference>
<evidence type="ECO:0000256" key="3">
    <source>
        <dbReference type="ARBA" id="ARBA00023163"/>
    </source>
</evidence>
<proteinExistence type="predicted"/>
<dbReference type="Pfam" id="PF16859">
    <property type="entry name" value="TetR_C_11"/>
    <property type="match status" value="1"/>
</dbReference>
<dbReference type="InterPro" id="IPR001647">
    <property type="entry name" value="HTH_TetR"/>
</dbReference>
<keyword evidence="1" id="KW-0805">Transcription regulation</keyword>
<dbReference type="InterPro" id="IPR023772">
    <property type="entry name" value="DNA-bd_HTH_TetR-type_CS"/>
</dbReference>
<evidence type="ECO:0000259" key="5">
    <source>
        <dbReference type="PROSITE" id="PS50977"/>
    </source>
</evidence>
<keyword evidence="7" id="KW-1185">Reference proteome</keyword>
<evidence type="ECO:0000256" key="1">
    <source>
        <dbReference type="ARBA" id="ARBA00023015"/>
    </source>
</evidence>
<evidence type="ECO:0000313" key="6">
    <source>
        <dbReference type="EMBL" id="MFC5815202.1"/>
    </source>
</evidence>
<organism evidence="6 7">
    <name type="scientific">Nonomuraea harbinensis</name>
    <dbReference type="NCBI Taxonomy" id="1286938"/>
    <lineage>
        <taxon>Bacteria</taxon>
        <taxon>Bacillati</taxon>
        <taxon>Actinomycetota</taxon>
        <taxon>Actinomycetes</taxon>
        <taxon>Streptosporangiales</taxon>
        <taxon>Streptosporangiaceae</taxon>
        <taxon>Nonomuraea</taxon>
    </lineage>
</organism>
<dbReference type="PROSITE" id="PS01081">
    <property type="entry name" value="HTH_TETR_1"/>
    <property type="match status" value="1"/>
</dbReference>
<gene>
    <name evidence="6" type="ORF">ACFPUY_08920</name>
</gene>
<dbReference type="PROSITE" id="PS50977">
    <property type="entry name" value="HTH_TETR_2"/>
    <property type="match status" value="1"/>
</dbReference>
<accession>A0ABW1BPQ3</accession>
<protein>
    <submittedName>
        <fullName evidence="6">TetR/AcrR family transcriptional regulator</fullName>
    </submittedName>
</protein>
<evidence type="ECO:0000313" key="7">
    <source>
        <dbReference type="Proteomes" id="UP001596096"/>
    </source>
</evidence>
<comment type="caution">
    <text evidence="6">The sequence shown here is derived from an EMBL/GenBank/DDBJ whole genome shotgun (WGS) entry which is preliminary data.</text>
</comment>
<keyword evidence="2 4" id="KW-0238">DNA-binding</keyword>
<dbReference type="Proteomes" id="UP001596096">
    <property type="component" value="Unassembled WGS sequence"/>
</dbReference>
<name>A0ABW1BPQ3_9ACTN</name>
<dbReference type="PANTHER" id="PTHR30055:SF148">
    <property type="entry name" value="TETR-FAMILY TRANSCRIPTIONAL REGULATOR"/>
    <property type="match status" value="1"/>
</dbReference>
<feature type="DNA-binding region" description="H-T-H motif" evidence="4">
    <location>
        <begin position="39"/>
        <end position="58"/>
    </location>
</feature>
<feature type="domain" description="HTH tetR-type" evidence="5">
    <location>
        <begin position="16"/>
        <end position="76"/>
    </location>
</feature>
<evidence type="ECO:0000256" key="2">
    <source>
        <dbReference type="ARBA" id="ARBA00023125"/>
    </source>
</evidence>
<dbReference type="InterPro" id="IPR050109">
    <property type="entry name" value="HTH-type_TetR-like_transc_reg"/>
</dbReference>
<evidence type="ECO:0000256" key="4">
    <source>
        <dbReference type="PROSITE-ProRule" id="PRU00335"/>
    </source>
</evidence>
<dbReference type="InterPro" id="IPR011075">
    <property type="entry name" value="TetR_C"/>
</dbReference>
<sequence length="203" mass="21905">MSDSSRRPAGAAVLRQEVTGAIIEAALAELTDHGYARMSMDAVARRAGVGKAAIYRRWSSKEPLVLDLLTELADQAVPLPDTGTLYEDVAGFVRHTSALRADTRAMRILTDLTAEATRNPRLATAMHTTAELPRRAAATELLQRAVDRGELPADLDLDLATDCLIGLAYLRPRTPWQPSEPLDPGVLARLVEVILAALTACRG</sequence>
<reference evidence="7" key="1">
    <citation type="journal article" date="2019" name="Int. J. Syst. Evol. Microbiol.">
        <title>The Global Catalogue of Microorganisms (GCM) 10K type strain sequencing project: providing services to taxonomists for standard genome sequencing and annotation.</title>
        <authorList>
            <consortium name="The Broad Institute Genomics Platform"/>
            <consortium name="The Broad Institute Genome Sequencing Center for Infectious Disease"/>
            <person name="Wu L."/>
            <person name="Ma J."/>
        </authorList>
    </citation>
    <scope>NUCLEOTIDE SEQUENCE [LARGE SCALE GENOMIC DNA]</scope>
    <source>
        <strain evidence="7">CGMCC 4.7106</strain>
    </source>
</reference>